<evidence type="ECO:0000313" key="2">
    <source>
        <dbReference type="Proteomes" id="UP000785679"/>
    </source>
</evidence>
<evidence type="ECO:0000313" key="1">
    <source>
        <dbReference type="EMBL" id="TNV86441.1"/>
    </source>
</evidence>
<sequence length="103" mass="11765">MSFDQKPQLSMNKFIGVSSSSSEFLIIHSRKGVSHLSVISRSIQIKVLSRDQIFEATPGIGIEIIPSEIIKERSFIMPQIRFIAEPLNFDYKKNVTKRAEARR</sequence>
<reference evidence="1" key="1">
    <citation type="submission" date="2019-06" db="EMBL/GenBank/DDBJ databases">
        <authorList>
            <person name="Zheng W."/>
        </authorList>
    </citation>
    <scope>NUCLEOTIDE SEQUENCE</scope>
    <source>
        <strain evidence="1">QDHG01</strain>
    </source>
</reference>
<dbReference type="Proteomes" id="UP000785679">
    <property type="component" value="Unassembled WGS sequence"/>
</dbReference>
<comment type="caution">
    <text evidence="1">The sequence shown here is derived from an EMBL/GenBank/DDBJ whole genome shotgun (WGS) entry which is preliminary data.</text>
</comment>
<name>A0A8J8P6J7_HALGN</name>
<protein>
    <submittedName>
        <fullName evidence="1">Uncharacterized protein</fullName>
    </submittedName>
</protein>
<dbReference type="EMBL" id="RRYP01001079">
    <property type="protein sequence ID" value="TNV86441.1"/>
    <property type="molecule type" value="Genomic_DNA"/>
</dbReference>
<gene>
    <name evidence="1" type="ORF">FGO68_gene11928</name>
</gene>
<organism evidence="1 2">
    <name type="scientific">Halteria grandinella</name>
    <dbReference type="NCBI Taxonomy" id="5974"/>
    <lineage>
        <taxon>Eukaryota</taxon>
        <taxon>Sar</taxon>
        <taxon>Alveolata</taxon>
        <taxon>Ciliophora</taxon>
        <taxon>Intramacronucleata</taxon>
        <taxon>Spirotrichea</taxon>
        <taxon>Stichotrichia</taxon>
        <taxon>Sporadotrichida</taxon>
        <taxon>Halteriidae</taxon>
        <taxon>Halteria</taxon>
    </lineage>
</organism>
<dbReference type="AlphaFoldDB" id="A0A8J8P6J7"/>
<keyword evidence="2" id="KW-1185">Reference proteome</keyword>
<accession>A0A8J8P6J7</accession>
<proteinExistence type="predicted"/>